<sequence length="35" mass="3926">MEFFSLPSLLVAYSLFILFVWLPALAPVGKSKLAR</sequence>
<keyword evidence="3" id="KW-1185">Reference proteome</keyword>
<dbReference type="EMBL" id="AWQQ01000047">
    <property type="protein sequence ID" value="PHJ38642.1"/>
    <property type="molecule type" value="Genomic_DNA"/>
</dbReference>
<feature type="transmembrane region" description="Helical" evidence="1">
    <location>
        <begin position="6"/>
        <end position="26"/>
    </location>
</feature>
<keyword evidence="1" id="KW-0812">Transmembrane</keyword>
<keyword evidence="1" id="KW-1133">Transmembrane helix</keyword>
<evidence type="ECO:0000313" key="2">
    <source>
        <dbReference type="EMBL" id="PHJ38642.1"/>
    </source>
</evidence>
<evidence type="ECO:0000313" key="3">
    <source>
        <dbReference type="Proteomes" id="UP000222564"/>
    </source>
</evidence>
<keyword evidence="1" id="KW-0472">Membrane</keyword>
<dbReference type="AlphaFoldDB" id="A0A2C6MG15"/>
<dbReference type="Proteomes" id="UP000222564">
    <property type="component" value="Unassembled WGS sequence"/>
</dbReference>
<organism evidence="2 3">
    <name type="scientific">Desulforamulus profundi</name>
    <dbReference type="NCBI Taxonomy" id="1383067"/>
    <lineage>
        <taxon>Bacteria</taxon>
        <taxon>Bacillati</taxon>
        <taxon>Bacillota</taxon>
        <taxon>Clostridia</taxon>
        <taxon>Eubacteriales</taxon>
        <taxon>Peptococcaceae</taxon>
        <taxon>Desulforamulus</taxon>
    </lineage>
</organism>
<protein>
    <submittedName>
        <fullName evidence="2">Uncharacterized protein</fullName>
    </submittedName>
</protein>
<name>A0A2C6MG15_9FIRM</name>
<evidence type="ECO:0000256" key="1">
    <source>
        <dbReference type="SAM" id="Phobius"/>
    </source>
</evidence>
<accession>A0A2C6MG15</accession>
<proteinExistence type="predicted"/>
<reference evidence="2 3" key="1">
    <citation type="submission" date="2013-09" db="EMBL/GenBank/DDBJ databases">
        <title>Biodegradation of hydrocarbons in the deep terrestrial subsurface : characterization of a microbial consortium composed of two Desulfotomaculum species originating from a deep geological formation.</title>
        <authorList>
            <person name="Aullo T."/>
            <person name="Berlendis S."/>
            <person name="Lascourreges J.-F."/>
            <person name="Dessort D."/>
            <person name="Saint-Laurent S."/>
            <person name="Schraauwers B."/>
            <person name="Mas J."/>
            <person name="Magot M."/>
            <person name="Ranchou-Peyruse A."/>
        </authorList>
    </citation>
    <scope>NUCLEOTIDE SEQUENCE [LARGE SCALE GENOMIC DNA]</scope>
    <source>
        <strain evidence="2 3">Bs107</strain>
    </source>
</reference>
<gene>
    <name evidence="2" type="ORF">P378_08770</name>
</gene>
<comment type="caution">
    <text evidence="2">The sequence shown here is derived from an EMBL/GenBank/DDBJ whole genome shotgun (WGS) entry which is preliminary data.</text>
</comment>